<dbReference type="Proteomes" id="UP001620408">
    <property type="component" value="Unassembled WGS sequence"/>
</dbReference>
<organism evidence="1 2">
    <name type="scientific">Dyella koreensis</name>
    <dbReference type="NCBI Taxonomy" id="311235"/>
    <lineage>
        <taxon>Bacteria</taxon>
        <taxon>Pseudomonadati</taxon>
        <taxon>Pseudomonadota</taxon>
        <taxon>Gammaproteobacteria</taxon>
        <taxon>Lysobacterales</taxon>
        <taxon>Rhodanobacteraceae</taxon>
        <taxon>Dyella</taxon>
    </lineage>
</organism>
<sequence>MNQPLHATRFPQESAAYRTARDQLLQAEIDLRRQIEAVAAMRRHLPLGGEVKEDYVFERAGIGPQDQDAAPTVRLSELFRDGKDSLVVYSFMYGPAMQNACPSCTSILEGWNGAAHHALQRVNLAVVAKSPVARIQEFARGRGWVNLPLLSSANNSYNTDYHGERPDGGQMPILNVFTRRDGRVYHTYATELMFVPADPGQDPRHVDMAWPLWNLLDYTPEGRGADWRPKLAY</sequence>
<protein>
    <submittedName>
        <fullName evidence="1">DUF899 family protein</fullName>
    </submittedName>
</protein>
<dbReference type="InterPro" id="IPR036249">
    <property type="entry name" value="Thioredoxin-like_sf"/>
</dbReference>
<keyword evidence="2" id="KW-1185">Reference proteome</keyword>
<dbReference type="EMBL" id="JADIKD010000009">
    <property type="protein sequence ID" value="MFK2917513.1"/>
    <property type="molecule type" value="Genomic_DNA"/>
</dbReference>
<dbReference type="RefSeq" id="WP_379985039.1">
    <property type="nucleotide sequence ID" value="NZ_JADIKD010000009.1"/>
</dbReference>
<comment type="caution">
    <text evidence="1">The sequence shown here is derived from an EMBL/GenBank/DDBJ whole genome shotgun (WGS) entry which is preliminary data.</text>
</comment>
<evidence type="ECO:0000313" key="1">
    <source>
        <dbReference type="EMBL" id="MFK2917513.1"/>
    </source>
</evidence>
<dbReference type="SUPFAM" id="SSF52833">
    <property type="entry name" value="Thioredoxin-like"/>
    <property type="match status" value="1"/>
</dbReference>
<dbReference type="InterPro" id="IPR010296">
    <property type="entry name" value="DUF899_thioredox"/>
</dbReference>
<dbReference type="Pfam" id="PF05988">
    <property type="entry name" value="DUF899"/>
    <property type="match status" value="1"/>
</dbReference>
<evidence type="ECO:0000313" key="2">
    <source>
        <dbReference type="Proteomes" id="UP001620408"/>
    </source>
</evidence>
<accession>A0ABW8K6H4</accession>
<proteinExistence type="predicted"/>
<gene>
    <name evidence="1" type="ORF">ISS97_09570</name>
</gene>
<reference evidence="1 2" key="1">
    <citation type="submission" date="2020-10" db="EMBL/GenBank/DDBJ databases">
        <title>Phylogeny of dyella-like bacteria.</title>
        <authorList>
            <person name="Fu J."/>
        </authorList>
    </citation>
    <scope>NUCLEOTIDE SEQUENCE [LARGE SCALE GENOMIC DNA]</scope>
    <source>
        <strain evidence="1 2">BB4</strain>
    </source>
</reference>
<name>A0ABW8K6H4_9GAMM</name>